<feature type="transmembrane region" description="Helical" evidence="1">
    <location>
        <begin position="82"/>
        <end position="102"/>
    </location>
</feature>
<reference evidence="2" key="1">
    <citation type="submission" date="2021-01" db="EMBL/GenBank/DDBJ databases">
        <title>Fulvivirga kasyanovii gen. nov., sp nov., a novel member of the phylum Bacteroidetes isolated from seawater in a mussel farm.</title>
        <authorList>
            <person name="Zhao L.-H."/>
            <person name="Wang Z.-J."/>
        </authorList>
    </citation>
    <scope>NUCLEOTIDE SEQUENCE</scope>
    <source>
        <strain evidence="2">29W222</strain>
    </source>
</reference>
<accession>A0A937FXU5</accession>
<keyword evidence="1" id="KW-1133">Transmembrane helix</keyword>
<protein>
    <submittedName>
        <fullName evidence="2">Uncharacterized protein</fullName>
    </submittedName>
</protein>
<name>A0A937FXU5_9BACT</name>
<sequence length="137" mass="16033">EYLDNTLDLLSKSQRALAANNVSLNIEDVFRVNDIRQRQQTLKESFIKDLQYNQLQILLDKEVESYHREVKQAKLDSERITIFKSVGIAIVCLVIALIGTVVESRRKIKKHEGDHYRMSKIRELFQSPLGKKYLEEK</sequence>
<evidence type="ECO:0000313" key="2">
    <source>
        <dbReference type="EMBL" id="MBL6446370.1"/>
    </source>
</evidence>
<feature type="non-terminal residue" evidence="2">
    <location>
        <position position="1"/>
    </location>
</feature>
<keyword evidence="3" id="KW-1185">Reference proteome</keyword>
<keyword evidence="1" id="KW-0812">Transmembrane</keyword>
<proteinExistence type="predicted"/>
<comment type="caution">
    <text evidence="2">The sequence shown here is derived from an EMBL/GenBank/DDBJ whole genome shotgun (WGS) entry which is preliminary data.</text>
</comment>
<dbReference type="RefSeq" id="WP_202855918.1">
    <property type="nucleotide sequence ID" value="NZ_JAEUGD010000025.1"/>
</dbReference>
<dbReference type="EMBL" id="JAEUGD010000025">
    <property type="protein sequence ID" value="MBL6446370.1"/>
    <property type="molecule type" value="Genomic_DNA"/>
</dbReference>
<dbReference type="AlphaFoldDB" id="A0A937FXU5"/>
<evidence type="ECO:0000313" key="3">
    <source>
        <dbReference type="Proteomes" id="UP000614216"/>
    </source>
</evidence>
<keyword evidence="1" id="KW-0472">Membrane</keyword>
<dbReference type="Proteomes" id="UP000614216">
    <property type="component" value="Unassembled WGS sequence"/>
</dbReference>
<evidence type="ECO:0000256" key="1">
    <source>
        <dbReference type="SAM" id="Phobius"/>
    </source>
</evidence>
<organism evidence="2 3">
    <name type="scientific">Fulvivirga marina</name>
    <dbReference type="NCBI Taxonomy" id="2494733"/>
    <lineage>
        <taxon>Bacteria</taxon>
        <taxon>Pseudomonadati</taxon>
        <taxon>Bacteroidota</taxon>
        <taxon>Cytophagia</taxon>
        <taxon>Cytophagales</taxon>
        <taxon>Fulvivirgaceae</taxon>
        <taxon>Fulvivirga</taxon>
    </lineage>
</organism>
<gene>
    <name evidence="2" type="ORF">JMN32_08630</name>
</gene>